<comment type="similarity">
    <text evidence="3">Belongs to the class-V pyridoxal-phosphate-dependent aminotransferase family. SerC subfamily.</text>
</comment>
<dbReference type="UniPathway" id="UPA00135">
    <property type="reaction ID" value="UER00197"/>
</dbReference>
<evidence type="ECO:0000256" key="2">
    <source>
        <dbReference type="ARBA" id="ARBA00005099"/>
    </source>
</evidence>
<name>A0A8H6YSY4_9AGAR</name>
<dbReference type="PANTHER" id="PTHR43247">
    <property type="entry name" value="PHOSPHOSERINE AMINOTRANSFERASE"/>
    <property type="match status" value="1"/>
</dbReference>
<dbReference type="GO" id="GO:0030170">
    <property type="term" value="F:pyridoxal phosphate binding"/>
    <property type="evidence" value="ECO:0007669"/>
    <property type="project" value="TreeGrafter"/>
</dbReference>
<evidence type="ECO:0000256" key="7">
    <source>
        <dbReference type="ARBA" id="ARBA00022679"/>
    </source>
</evidence>
<sequence length="401" mass="43252">MSDSRVINFGAGPSVLPDSVLQEAAKGLLNFNGTGIGIAEISHRSKEFVAFLAELEGQVRSQLEVPETHSILFTQGGATGQFSAIVLNLLARHRLLHPDLSNDERAMDYVVTGSWSKKAAEEARRLGGGQVNVAVDARPYSKDGKSFDNIPAHDTYTFSPNPALIYYCENETVDGVEFSNDASSPASFPFHLLPQNTLAPLVADYSSSFMSRPIPRLADHAIIYAGAQKNIGPAGLTILIVRKDCIVDVDAAAKLGAMPVPITMVYKTLADNNSLYNTPSVLAIYISGLVLKRSAELGGLKYYEEVNKRKAEKVYAAIKEGAEKGVYQAKVKEGSGSLMNVVFNVLGEGAEAKFLSGAEARGMQALKGHRSVGGIRASLYNAITEQQVDMLVAYMKEFLEQ</sequence>
<evidence type="ECO:0000256" key="1">
    <source>
        <dbReference type="ARBA" id="ARBA00001933"/>
    </source>
</evidence>
<dbReference type="Pfam" id="PF00266">
    <property type="entry name" value="Aminotran_5"/>
    <property type="match status" value="1"/>
</dbReference>
<feature type="domain" description="Aminotransferase class V" evidence="12">
    <location>
        <begin position="7"/>
        <end position="391"/>
    </location>
</feature>
<dbReference type="Gene3D" id="3.90.1150.10">
    <property type="entry name" value="Aspartate Aminotransferase, domain 1"/>
    <property type="match status" value="1"/>
</dbReference>
<dbReference type="InterPro" id="IPR022278">
    <property type="entry name" value="Pser_aminoTfrase"/>
</dbReference>
<evidence type="ECO:0000259" key="12">
    <source>
        <dbReference type="Pfam" id="PF00266"/>
    </source>
</evidence>
<dbReference type="FunFam" id="3.40.640.10:FF:000010">
    <property type="entry name" value="Phosphoserine aminotransferase"/>
    <property type="match status" value="1"/>
</dbReference>
<dbReference type="GO" id="GO:0004648">
    <property type="term" value="F:O-phospho-L-serine:2-oxoglutarate aminotransferase activity"/>
    <property type="evidence" value="ECO:0007669"/>
    <property type="project" value="UniProtKB-EC"/>
</dbReference>
<dbReference type="HAMAP" id="MF_00160">
    <property type="entry name" value="SerC_aminotrans_5"/>
    <property type="match status" value="1"/>
</dbReference>
<evidence type="ECO:0000256" key="10">
    <source>
        <dbReference type="ARBA" id="ARBA00047630"/>
    </source>
</evidence>
<dbReference type="GO" id="GO:0005737">
    <property type="term" value="C:cytoplasm"/>
    <property type="evidence" value="ECO:0007669"/>
    <property type="project" value="TreeGrafter"/>
</dbReference>
<comment type="caution">
    <text evidence="13">The sequence shown here is derived from an EMBL/GenBank/DDBJ whole genome shotgun (WGS) entry which is preliminary data.</text>
</comment>
<protein>
    <recommendedName>
        <fullName evidence="4">phosphoserine transaminase</fullName>
        <ecNumber evidence="4">2.6.1.52</ecNumber>
    </recommendedName>
</protein>
<dbReference type="InterPro" id="IPR015421">
    <property type="entry name" value="PyrdxlP-dep_Trfase_major"/>
</dbReference>
<dbReference type="Proteomes" id="UP000623467">
    <property type="component" value="Unassembled WGS sequence"/>
</dbReference>
<evidence type="ECO:0000256" key="11">
    <source>
        <dbReference type="ARBA" id="ARBA00049007"/>
    </source>
</evidence>
<comment type="cofactor">
    <cofactor evidence="1">
        <name>pyridoxal 5'-phosphate</name>
        <dbReference type="ChEBI" id="CHEBI:597326"/>
    </cofactor>
</comment>
<keyword evidence="6" id="KW-0028">Amino-acid biosynthesis</keyword>
<dbReference type="FunFam" id="3.90.1150.10:FF:000006">
    <property type="entry name" value="Phosphoserine aminotransferase"/>
    <property type="match status" value="1"/>
</dbReference>
<keyword evidence="14" id="KW-1185">Reference proteome</keyword>
<comment type="pathway">
    <text evidence="2">Amino-acid biosynthesis; L-serine biosynthesis; L-serine from 3-phospho-D-glycerate: step 2/3.</text>
</comment>
<dbReference type="PANTHER" id="PTHR43247:SF1">
    <property type="entry name" value="PHOSPHOSERINE AMINOTRANSFERASE"/>
    <property type="match status" value="1"/>
</dbReference>
<comment type="catalytic activity">
    <reaction evidence="10">
        <text>4-(phosphooxy)-L-threonine + 2-oxoglutarate = (R)-3-hydroxy-2-oxo-4-phosphooxybutanoate + L-glutamate</text>
        <dbReference type="Rhea" id="RHEA:16573"/>
        <dbReference type="ChEBI" id="CHEBI:16810"/>
        <dbReference type="ChEBI" id="CHEBI:29985"/>
        <dbReference type="ChEBI" id="CHEBI:58452"/>
        <dbReference type="ChEBI" id="CHEBI:58538"/>
        <dbReference type="EC" id="2.6.1.52"/>
    </reaction>
</comment>
<keyword evidence="8" id="KW-0663">Pyridoxal phosphate</keyword>
<evidence type="ECO:0000256" key="9">
    <source>
        <dbReference type="ARBA" id="ARBA00023299"/>
    </source>
</evidence>
<keyword evidence="7 13" id="KW-0808">Transferase</keyword>
<dbReference type="EC" id="2.6.1.52" evidence="4"/>
<evidence type="ECO:0000256" key="4">
    <source>
        <dbReference type="ARBA" id="ARBA00013030"/>
    </source>
</evidence>
<dbReference type="SUPFAM" id="SSF53383">
    <property type="entry name" value="PLP-dependent transferases"/>
    <property type="match status" value="1"/>
</dbReference>
<dbReference type="Gene3D" id="3.40.640.10">
    <property type="entry name" value="Type I PLP-dependent aspartate aminotransferase-like (Major domain)"/>
    <property type="match status" value="1"/>
</dbReference>
<dbReference type="InterPro" id="IPR015422">
    <property type="entry name" value="PyrdxlP-dep_Trfase_small"/>
</dbReference>
<dbReference type="NCBIfam" id="NF003764">
    <property type="entry name" value="PRK05355.1"/>
    <property type="match status" value="1"/>
</dbReference>
<evidence type="ECO:0000313" key="13">
    <source>
        <dbReference type="EMBL" id="KAF7363335.1"/>
    </source>
</evidence>
<accession>A0A8H6YSY4</accession>
<evidence type="ECO:0000256" key="5">
    <source>
        <dbReference type="ARBA" id="ARBA00022576"/>
    </source>
</evidence>
<organism evidence="13 14">
    <name type="scientific">Mycena sanguinolenta</name>
    <dbReference type="NCBI Taxonomy" id="230812"/>
    <lineage>
        <taxon>Eukaryota</taxon>
        <taxon>Fungi</taxon>
        <taxon>Dikarya</taxon>
        <taxon>Basidiomycota</taxon>
        <taxon>Agaricomycotina</taxon>
        <taxon>Agaricomycetes</taxon>
        <taxon>Agaricomycetidae</taxon>
        <taxon>Agaricales</taxon>
        <taxon>Marasmiineae</taxon>
        <taxon>Mycenaceae</taxon>
        <taxon>Mycena</taxon>
    </lineage>
</organism>
<evidence type="ECO:0000313" key="14">
    <source>
        <dbReference type="Proteomes" id="UP000623467"/>
    </source>
</evidence>
<dbReference type="EMBL" id="JACAZH010000007">
    <property type="protein sequence ID" value="KAF7363335.1"/>
    <property type="molecule type" value="Genomic_DNA"/>
</dbReference>
<dbReference type="InterPro" id="IPR000192">
    <property type="entry name" value="Aminotrans_V_dom"/>
</dbReference>
<reference evidence="13" key="1">
    <citation type="submission" date="2020-05" db="EMBL/GenBank/DDBJ databases">
        <title>Mycena genomes resolve the evolution of fungal bioluminescence.</title>
        <authorList>
            <person name="Tsai I.J."/>
        </authorList>
    </citation>
    <scope>NUCLEOTIDE SEQUENCE</scope>
    <source>
        <strain evidence="13">160909Yilan</strain>
    </source>
</reference>
<dbReference type="AlphaFoldDB" id="A0A8H6YSY4"/>
<dbReference type="PIRSF" id="PIRSF000525">
    <property type="entry name" value="SerC"/>
    <property type="match status" value="1"/>
</dbReference>
<keyword evidence="9" id="KW-0718">Serine biosynthesis</keyword>
<evidence type="ECO:0000256" key="3">
    <source>
        <dbReference type="ARBA" id="ARBA00006904"/>
    </source>
</evidence>
<dbReference type="GO" id="GO:0006564">
    <property type="term" value="P:L-serine biosynthetic process"/>
    <property type="evidence" value="ECO:0007669"/>
    <property type="project" value="UniProtKB-KW"/>
</dbReference>
<dbReference type="InterPro" id="IPR015424">
    <property type="entry name" value="PyrdxlP-dep_Trfase"/>
</dbReference>
<dbReference type="OrthoDB" id="1703350at2759"/>
<evidence type="ECO:0000256" key="6">
    <source>
        <dbReference type="ARBA" id="ARBA00022605"/>
    </source>
</evidence>
<comment type="catalytic activity">
    <reaction evidence="11">
        <text>O-phospho-L-serine + 2-oxoglutarate = 3-phosphooxypyruvate + L-glutamate</text>
        <dbReference type="Rhea" id="RHEA:14329"/>
        <dbReference type="ChEBI" id="CHEBI:16810"/>
        <dbReference type="ChEBI" id="CHEBI:18110"/>
        <dbReference type="ChEBI" id="CHEBI:29985"/>
        <dbReference type="ChEBI" id="CHEBI:57524"/>
        <dbReference type="EC" id="2.6.1.52"/>
    </reaction>
</comment>
<evidence type="ECO:0000256" key="8">
    <source>
        <dbReference type="ARBA" id="ARBA00022898"/>
    </source>
</evidence>
<gene>
    <name evidence="13" type="ORF">MSAN_00988900</name>
</gene>
<proteinExistence type="inferred from homology"/>
<keyword evidence="5 13" id="KW-0032">Aminotransferase</keyword>